<name>A0A518GVS5_9BACT</name>
<comment type="similarity">
    <text evidence="2">Belongs to the uracil-DNA glycosylase (UDG) superfamily. Type 4 (UDGa) family.</text>
</comment>
<feature type="domain" description="Uracil-DNA glycosylase-like" evidence="13">
    <location>
        <begin position="145"/>
        <end position="292"/>
    </location>
</feature>
<keyword evidence="5" id="KW-0004">4Fe-4S</keyword>
<protein>
    <recommendedName>
        <fullName evidence="4">Type-4 uracil-DNA glycosylase</fullName>
        <ecNumber evidence="3">3.2.2.27</ecNumber>
    </recommendedName>
</protein>
<dbReference type="GO" id="GO:0051539">
    <property type="term" value="F:4 iron, 4 sulfur cluster binding"/>
    <property type="evidence" value="ECO:0007669"/>
    <property type="project" value="UniProtKB-KW"/>
</dbReference>
<organism evidence="14 15">
    <name type="scientific">Tautonia plasticadhaerens</name>
    <dbReference type="NCBI Taxonomy" id="2527974"/>
    <lineage>
        <taxon>Bacteria</taxon>
        <taxon>Pseudomonadati</taxon>
        <taxon>Planctomycetota</taxon>
        <taxon>Planctomycetia</taxon>
        <taxon>Isosphaerales</taxon>
        <taxon>Isosphaeraceae</taxon>
        <taxon>Tautonia</taxon>
    </lineage>
</organism>
<keyword evidence="15" id="KW-1185">Reference proteome</keyword>
<keyword evidence="8" id="KW-0378">Hydrolase</keyword>
<evidence type="ECO:0000259" key="13">
    <source>
        <dbReference type="SMART" id="SM00986"/>
    </source>
</evidence>
<accession>A0A518GVS5</accession>
<dbReference type="SUPFAM" id="SSF52141">
    <property type="entry name" value="Uracil-DNA glycosylase-like"/>
    <property type="match status" value="1"/>
</dbReference>
<proteinExistence type="inferred from homology"/>
<dbReference type="EC" id="3.2.2.27" evidence="3"/>
<evidence type="ECO:0000256" key="12">
    <source>
        <dbReference type="SAM" id="MobiDB-lite"/>
    </source>
</evidence>
<dbReference type="SMART" id="SM00986">
    <property type="entry name" value="UDG"/>
    <property type="match status" value="1"/>
</dbReference>
<dbReference type="OrthoDB" id="5290748at2"/>
<keyword evidence="7" id="KW-0227">DNA damage</keyword>
<evidence type="ECO:0000256" key="8">
    <source>
        <dbReference type="ARBA" id="ARBA00022801"/>
    </source>
</evidence>
<evidence type="ECO:0000313" key="15">
    <source>
        <dbReference type="Proteomes" id="UP000317835"/>
    </source>
</evidence>
<evidence type="ECO:0000256" key="5">
    <source>
        <dbReference type="ARBA" id="ARBA00022485"/>
    </source>
</evidence>
<keyword evidence="10" id="KW-0411">Iron-sulfur</keyword>
<evidence type="ECO:0000256" key="3">
    <source>
        <dbReference type="ARBA" id="ARBA00012030"/>
    </source>
</evidence>
<dbReference type="GO" id="GO:0006281">
    <property type="term" value="P:DNA repair"/>
    <property type="evidence" value="ECO:0007669"/>
    <property type="project" value="UniProtKB-KW"/>
</dbReference>
<keyword evidence="9" id="KW-0408">Iron</keyword>
<evidence type="ECO:0000256" key="11">
    <source>
        <dbReference type="ARBA" id="ARBA00023204"/>
    </source>
</evidence>
<dbReference type="PANTHER" id="PTHR33693">
    <property type="entry name" value="TYPE-5 URACIL-DNA GLYCOSYLASE"/>
    <property type="match status" value="1"/>
</dbReference>
<dbReference type="Pfam" id="PF03167">
    <property type="entry name" value="UDG"/>
    <property type="match status" value="1"/>
</dbReference>
<keyword evidence="6" id="KW-0479">Metal-binding</keyword>
<dbReference type="AlphaFoldDB" id="A0A518GVS5"/>
<keyword evidence="11" id="KW-0234">DNA repair</keyword>
<sequence>MDDDPRRLIRQVRQRLEGLSRAGVDRLPIGPLPDFQARADSAPPPPPTARPSPRTAPVPERRVADPEPAPVEASPPPAPPRRPSRPSPAPGPAPAVAGSLFDEVGIPDPVLPPGERAEALRVIADEVAACVRCAVLAENRTNTVTGEGSPTARLMFVGEGPGQTEDETGRPFVGKAGQLLNDMIAKGMGLRREDVFIANIIKCRPPGNRDPEPDEVRNCIGYLERQIAVVRPEFLCLLGKPAAQTMLNTSMPMGRLRGKWQRYKGIPTIATWHPAYLLRNPAAKRETWSDLQMLMKAMGIPVPKRDGG</sequence>
<dbReference type="PANTHER" id="PTHR33693:SF1">
    <property type="entry name" value="TYPE-4 URACIL-DNA GLYCOSYLASE"/>
    <property type="match status" value="1"/>
</dbReference>
<dbReference type="GO" id="GO:0046872">
    <property type="term" value="F:metal ion binding"/>
    <property type="evidence" value="ECO:0007669"/>
    <property type="project" value="UniProtKB-KW"/>
</dbReference>
<evidence type="ECO:0000313" key="14">
    <source>
        <dbReference type="EMBL" id="QDV32651.1"/>
    </source>
</evidence>
<dbReference type="RefSeq" id="WP_145266899.1">
    <property type="nucleotide sequence ID" value="NZ_CP036426.1"/>
</dbReference>
<dbReference type="InterPro" id="IPR036895">
    <property type="entry name" value="Uracil-DNA_glycosylase-like_sf"/>
</dbReference>
<dbReference type="NCBIfam" id="TIGR00758">
    <property type="entry name" value="UDG_fam4"/>
    <property type="match status" value="1"/>
</dbReference>
<dbReference type="Gene3D" id="3.40.470.10">
    <property type="entry name" value="Uracil-DNA glycosylase-like domain"/>
    <property type="match status" value="1"/>
</dbReference>
<comment type="catalytic activity">
    <reaction evidence="1">
        <text>Hydrolyzes single-stranded DNA or mismatched double-stranded DNA and polynucleotides, releasing free uracil.</text>
        <dbReference type="EC" id="3.2.2.27"/>
    </reaction>
</comment>
<dbReference type="EMBL" id="CP036426">
    <property type="protein sequence ID" value="QDV32651.1"/>
    <property type="molecule type" value="Genomic_DNA"/>
</dbReference>
<evidence type="ECO:0000256" key="4">
    <source>
        <dbReference type="ARBA" id="ARBA00019403"/>
    </source>
</evidence>
<dbReference type="InterPro" id="IPR005122">
    <property type="entry name" value="Uracil-DNA_glycosylase-like"/>
</dbReference>
<dbReference type="SMART" id="SM00987">
    <property type="entry name" value="UreE_C"/>
    <property type="match status" value="1"/>
</dbReference>
<evidence type="ECO:0000256" key="6">
    <source>
        <dbReference type="ARBA" id="ARBA00022723"/>
    </source>
</evidence>
<dbReference type="InterPro" id="IPR051536">
    <property type="entry name" value="UDG_Type-4/5"/>
</dbReference>
<evidence type="ECO:0000256" key="7">
    <source>
        <dbReference type="ARBA" id="ARBA00022763"/>
    </source>
</evidence>
<feature type="compositionally biased region" description="Pro residues" evidence="12">
    <location>
        <begin position="42"/>
        <end position="56"/>
    </location>
</feature>
<dbReference type="Proteomes" id="UP000317835">
    <property type="component" value="Chromosome"/>
</dbReference>
<evidence type="ECO:0000256" key="10">
    <source>
        <dbReference type="ARBA" id="ARBA00023014"/>
    </source>
</evidence>
<dbReference type="CDD" id="cd10030">
    <property type="entry name" value="UDG-F4_TTUDGA_SPO1dp_like"/>
    <property type="match status" value="1"/>
</dbReference>
<feature type="region of interest" description="Disordered" evidence="12">
    <location>
        <begin position="15"/>
        <end position="100"/>
    </location>
</feature>
<evidence type="ECO:0000256" key="2">
    <source>
        <dbReference type="ARBA" id="ARBA00006521"/>
    </source>
</evidence>
<reference evidence="14 15" key="1">
    <citation type="submission" date="2019-02" db="EMBL/GenBank/DDBJ databases">
        <title>Deep-cultivation of Planctomycetes and their phenomic and genomic characterization uncovers novel biology.</title>
        <authorList>
            <person name="Wiegand S."/>
            <person name="Jogler M."/>
            <person name="Boedeker C."/>
            <person name="Pinto D."/>
            <person name="Vollmers J."/>
            <person name="Rivas-Marin E."/>
            <person name="Kohn T."/>
            <person name="Peeters S.H."/>
            <person name="Heuer A."/>
            <person name="Rast P."/>
            <person name="Oberbeckmann S."/>
            <person name="Bunk B."/>
            <person name="Jeske O."/>
            <person name="Meyerdierks A."/>
            <person name="Storesund J.E."/>
            <person name="Kallscheuer N."/>
            <person name="Luecker S."/>
            <person name="Lage O.M."/>
            <person name="Pohl T."/>
            <person name="Merkel B.J."/>
            <person name="Hornburger P."/>
            <person name="Mueller R.-W."/>
            <person name="Bruemmer F."/>
            <person name="Labrenz M."/>
            <person name="Spormann A.M."/>
            <person name="Op den Camp H."/>
            <person name="Overmann J."/>
            <person name="Amann R."/>
            <person name="Jetten M.S.M."/>
            <person name="Mascher T."/>
            <person name="Medema M.H."/>
            <person name="Devos D.P."/>
            <person name="Kaster A.-K."/>
            <person name="Ovreas L."/>
            <person name="Rohde M."/>
            <person name="Galperin M.Y."/>
            <person name="Jogler C."/>
        </authorList>
    </citation>
    <scope>NUCLEOTIDE SEQUENCE [LARGE SCALE GENOMIC DNA]</scope>
    <source>
        <strain evidence="14 15">ElP</strain>
    </source>
</reference>
<gene>
    <name evidence="14" type="ORF">ElP_04860</name>
</gene>
<evidence type="ECO:0000256" key="9">
    <source>
        <dbReference type="ARBA" id="ARBA00023004"/>
    </source>
</evidence>
<feature type="compositionally biased region" description="Pro residues" evidence="12">
    <location>
        <begin position="67"/>
        <end position="93"/>
    </location>
</feature>
<dbReference type="GO" id="GO:0004844">
    <property type="term" value="F:uracil DNA N-glycosylase activity"/>
    <property type="evidence" value="ECO:0007669"/>
    <property type="project" value="UniProtKB-EC"/>
</dbReference>
<dbReference type="KEGG" id="tpla:ElP_04860"/>
<dbReference type="InterPro" id="IPR005273">
    <property type="entry name" value="Ura-DNA_glyco_family4"/>
</dbReference>
<evidence type="ECO:0000256" key="1">
    <source>
        <dbReference type="ARBA" id="ARBA00001400"/>
    </source>
</evidence>